<evidence type="ECO:0000313" key="6">
    <source>
        <dbReference type="Proteomes" id="UP000054709"/>
    </source>
</evidence>
<dbReference type="PRINTS" id="PR00069">
    <property type="entry name" value="ALDKETRDTASE"/>
</dbReference>
<dbReference type="InterPro" id="IPR023210">
    <property type="entry name" value="NADP_OxRdtase_dom"/>
</dbReference>
<dbReference type="PANTHER" id="PTHR43638">
    <property type="entry name" value="OXIDOREDUCTASE, ALDO/KETO REDUCTASE FAMILY PROTEIN"/>
    <property type="match status" value="1"/>
</dbReference>
<keyword evidence="6" id="KW-1185">Reference proteome</keyword>
<dbReference type="EMBL" id="LCZJ02000033">
    <property type="protein sequence ID" value="KTD84622.1"/>
    <property type="molecule type" value="Genomic_DNA"/>
</dbReference>
<comment type="caution">
    <text evidence="5">The sequence shown here is derived from an EMBL/GenBank/DDBJ whole genome shotgun (WGS) entry which is preliminary data.</text>
</comment>
<evidence type="ECO:0000256" key="1">
    <source>
        <dbReference type="PIRSR" id="PIRSR000097-1"/>
    </source>
</evidence>
<name>A0A0W1ATJ4_9BACL</name>
<evidence type="ECO:0000256" key="3">
    <source>
        <dbReference type="PIRSR" id="PIRSR000097-3"/>
    </source>
</evidence>
<dbReference type="AlphaFoldDB" id="A0A0W1ATJ4"/>
<proteinExistence type="predicted"/>
<feature type="site" description="Lowers pKa of active site Tyr" evidence="3">
    <location>
        <position position="95"/>
    </location>
</feature>
<dbReference type="Gene3D" id="3.20.20.100">
    <property type="entry name" value="NADP-dependent oxidoreductase domain"/>
    <property type="match status" value="1"/>
</dbReference>
<evidence type="ECO:0000313" key="5">
    <source>
        <dbReference type="EMBL" id="KTD84622.1"/>
    </source>
</evidence>
<feature type="domain" description="NADP-dependent oxidoreductase" evidence="4">
    <location>
        <begin position="31"/>
        <end position="286"/>
    </location>
</feature>
<sequence>MTKDSIEHLAEIATMNQSNRMLLPDGTSLPRIGQGTWNMGDDASRREEEITALRLGVELGINLIDTAEMYGDGRSELLVGEAITGIRDQVFLVSKVYPQNAGNERLIRSCEESLKRLNTDHLDLYLLHWRGDIPLEETVLGMEKLISQGKIARWGVSNFDIDDMKELLKLAEGTHCATNQILYHLGSRGIETELLPWQRSHKIPVMAYSPLAQAGSLRKGVIESEVVQEIASAHQATPLQIMLAWTVREEDVISIPKASSRKHVIENAAAGLITLSKDEIWKLDEAFPIPSWKVPLDMI</sequence>
<dbReference type="GO" id="GO:0016491">
    <property type="term" value="F:oxidoreductase activity"/>
    <property type="evidence" value="ECO:0007669"/>
    <property type="project" value="InterPro"/>
</dbReference>
<accession>A0A0W1ATJ4</accession>
<dbReference type="Pfam" id="PF00248">
    <property type="entry name" value="Aldo_ket_red"/>
    <property type="match status" value="1"/>
</dbReference>
<dbReference type="PIRSF" id="PIRSF000097">
    <property type="entry name" value="AKR"/>
    <property type="match status" value="1"/>
</dbReference>
<evidence type="ECO:0000256" key="2">
    <source>
        <dbReference type="PIRSR" id="PIRSR000097-2"/>
    </source>
</evidence>
<organism evidence="5 6">
    <name type="scientific">Paenibacillus etheri</name>
    <dbReference type="NCBI Taxonomy" id="1306852"/>
    <lineage>
        <taxon>Bacteria</taxon>
        <taxon>Bacillati</taxon>
        <taxon>Bacillota</taxon>
        <taxon>Bacilli</taxon>
        <taxon>Bacillales</taxon>
        <taxon>Paenibacillaceae</taxon>
        <taxon>Paenibacillus</taxon>
    </lineage>
</organism>
<dbReference type="CDD" id="cd19138">
    <property type="entry name" value="AKR_YeaE"/>
    <property type="match status" value="1"/>
</dbReference>
<feature type="binding site" evidence="2">
    <location>
        <position position="128"/>
    </location>
    <ligand>
        <name>substrate</name>
    </ligand>
</feature>
<dbReference type="RefSeq" id="WP_060625332.1">
    <property type="nucleotide sequence ID" value="NZ_LCZJ02000033.1"/>
</dbReference>
<protein>
    <recommendedName>
        <fullName evidence="4">NADP-dependent oxidoreductase domain-containing protein</fullName>
    </recommendedName>
</protein>
<evidence type="ECO:0000259" key="4">
    <source>
        <dbReference type="Pfam" id="PF00248"/>
    </source>
</evidence>
<dbReference type="Proteomes" id="UP000054709">
    <property type="component" value="Unassembled WGS sequence"/>
</dbReference>
<dbReference type="SUPFAM" id="SSF51430">
    <property type="entry name" value="NAD(P)-linked oxidoreductase"/>
    <property type="match status" value="1"/>
</dbReference>
<dbReference type="InterPro" id="IPR036812">
    <property type="entry name" value="NAD(P)_OxRdtase_dom_sf"/>
</dbReference>
<gene>
    <name evidence="5" type="ORF">UQ64_23480</name>
</gene>
<dbReference type="PANTHER" id="PTHR43638:SF3">
    <property type="entry name" value="ALDEHYDE REDUCTASE"/>
    <property type="match status" value="1"/>
</dbReference>
<reference evidence="5 6" key="1">
    <citation type="journal article" date="2015" name="Int. Biodeterior. Biodegradation">
        <title>Physiological and genetic screening methods for the isolation of methyl tert-butyl ether-degrading bacteria for bioremediation purposes.</title>
        <authorList>
            <person name="Guisado I.M."/>
            <person name="Purswani J."/>
            <person name="Gonzalez Lopez J."/>
            <person name="Pozo C."/>
        </authorList>
    </citation>
    <scope>NUCLEOTIDE SEQUENCE [LARGE SCALE GENOMIC DNA]</scope>
    <source>
        <strain evidence="5 6">SH7</strain>
    </source>
</reference>
<dbReference type="InterPro" id="IPR020471">
    <property type="entry name" value="AKR"/>
</dbReference>
<feature type="active site" description="Proton donor" evidence="1">
    <location>
        <position position="70"/>
    </location>
</feature>